<keyword evidence="6" id="KW-1185">Reference proteome</keyword>
<dbReference type="PANTHER" id="PTHR11122">
    <property type="entry name" value="APOSPORY-ASSOCIATED PROTEIN C-RELATED"/>
    <property type="match status" value="1"/>
</dbReference>
<dbReference type="InterPro" id="IPR025532">
    <property type="entry name" value="G6P_1-epimerase"/>
</dbReference>
<gene>
    <name evidence="5" type="ORF">ACFOMF_09495</name>
</gene>
<dbReference type="Pfam" id="PF01263">
    <property type="entry name" value="Aldose_epim"/>
    <property type="match status" value="1"/>
</dbReference>
<evidence type="ECO:0000256" key="1">
    <source>
        <dbReference type="ARBA" id="ARBA00001096"/>
    </source>
</evidence>
<comment type="similarity">
    <text evidence="2 4">Belongs to the glucose-6-phosphate 1-epimerase family.</text>
</comment>
<proteinExistence type="inferred from homology"/>
<evidence type="ECO:0000313" key="5">
    <source>
        <dbReference type="EMBL" id="MFC3608009.1"/>
    </source>
</evidence>
<dbReference type="EMBL" id="JBHRXZ010000022">
    <property type="protein sequence ID" value="MFC3608009.1"/>
    <property type="molecule type" value="Genomic_DNA"/>
</dbReference>
<evidence type="ECO:0000256" key="3">
    <source>
        <dbReference type="ARBA" id="ARBA00023235"/>
    </source>
</evidence>
<dbReference type="Proteomes" id="UP001595630">
    <property type="component" value="Unassembled WGS sequence"/>
</dbReference>
<dbReference type="GO" id="GO:0016853">
    <property type="term" value="F:isomerase activity"/>
    <property type="evidence" value="ECO:0007669"/>
    <property type="project" value="UniProtKB-KW"/>
</dbReference>
<dbReference type="Gene3D" id="2.70.98.10">
    <property type="match status" value="1"/>
</dbReference>
<dbReference type="InterPro" id="IPR011013">
    <property type="entry name" value="Gal_mutarotase_sf_dom"/>
</dbReference>
<dbReference type="PANTHER" id="PTHR11122:SF13">
    <property type="entry name" value="GLUCOSE-6-PHOSPHATE 1-EPIMERASE"/>
    <property type="match status" value="1"/>
</dbReference>
<dbReference type="SUPFAM" id="SSF74650">
    <property type="entry name" value="Galactose mutarotase-like"/>
    <property type="match status" value="1"/>
</dbReference>
<accession>A0ABV7T4A4</accession>
<dbReference type="EC" id="5.1.3.15" evidence="4"/>
<dbReference type="RefSeq" id="WP_386364173.1">
    <property type="nucleotide sequence ID" value="NZ_JBHRXZ010000022.1"/>
</dbReference>
<sequence>MASDALRIERQTRDALTCWKIGLGDAELLVAEQGAQLLSYGRRGEKPLIWLSEEAAFQAGQSLRGGVPLCWPWFGDLSRNPAAVRDLHPDPAQAPFHGLVRNLPWQLEEIRSEDGAATLEFLTRPAEGLEGWPPGLLPRLSLRLDGRLSLTLSSHNAGSRSLALSQALHSYLPVGDIARASIPALDGCRYLDTLDDWAERRQQGPVTFTGETDRIYLDTPALLELHDHAWGRRICLEARGSRSAIVWNPWIDKARRLSQFADDAWQGMLCIETANVMDDAVELAPGETAAIGFSLWSEPL</sequence>
<dbReference type="InterPro" id="IPR008183">
    <property type="entry name" value="Aldose_1/G6P_1-epimerase"/>
</dbReference>
<evidence type="ECO:0000313" key="6">
    <source>
        <dbReference type="Proteomes" id="UP001595630"/>
    </source>
</evidence>
<protein>
    <recommendedName>
        <fullName evidence="4">Putative glucose-6-phosphate 1-epimerase</fullName>
        <ecNumber evidence="4">5.1.3.15</ecNumber>
    </recommendedName>
</protein>
<comment type="catalytic activity">
    <reaction evidence="1">
        <text>alpha-D-glucose 6-phosphate = beta-D-glucose 6-phosphate</text>
        <dbReference type="Rhea" id="RHEA:16249"/>
        <dbReference type="ChEBI" id="CHEBI:58225"/>
        <dbReference type="ChEBI" id="CHEBI:58247"/>
        <dbReference type="EC" id="5.1.3.15"/>
    </reaction>
</comment>
<name>A0ABV7T4A4_9GAMM</name>
<comment type="caution">
    <text evidence="5">The sequence shown here is derived from an EMBL/GenBank/DDBJ whole genome shotgun (WGS) entry which is preliminary data.</text>
</comment>
<evidence type="ECO:0000256" key="4">
    <source>
        <dbReference type="PIRNR" id="PIRNR016020"/>
    </source>
</evidence>
<organism evidence="5 6">
    <name type="scientific">Stutzerimonas tarimensis</name>
    <dbReference type="NCBI Taxonomy" id="1507735"/>
    <lineage>
        <taxon>Bacteria</taxon>
        <taxon>Pseudomonadati</taxon>
        <taxon>Pseudomonadota</taxon>
        <taxon>Gammaproteobacteria</taxon>
        <taxon>Pseudomonadales</taxon>
        <taxon>Pseudomonadaceae</taxon>
        <taxon>Stutzerimonas</taxon>
    </lineage>
</organism>
<evidence type="ECO:0000256" key="2">
    <source>
        <dbReference type="ARBA" id="ARBA00005866"/>
    </source>
</evidence>
<keyword evidence="3 4" id="KW-0413">Isomerase</keyword>
<dbReference type="CDD" id="cd09020">
    <property type="entry name" value="D-hex-6-P-epi_like"/>
    <property type="match status" value="1"/>
</dbReference>
<dbReference type="InterPro" id="IPR014718">
    <property type="entry name" value="GH-type_carb-bd"/>
</dbReference>
<dbReference type="PIRSF" id="PIRSF016020">
    <property type="entry name" value="PHexose_mutarotase"/>
    <property type="match status" value="1"/>
</dbReference>
<reference evidence="6" key="1">
    <citation type="journal article" date="2019" name="Int. J. Syst. Evol. Microbiol.">
        <title>The Global Catalogue of Microorganisms (GCM) 10K type strain sequencing project: providing services to taxonomists for standard genome sequencing and annotation.</title>
        <authorList>
            <consortium name="The Broad Institute Genomics Platform"/>
            <consortium name="The Broad Institute Genome Sequencing Center for Infectious Disease"/>
            <person name="Wu L."/>
            <person name="Ma J."/>
        </authorList>
    </citation>
    <scope>NUCLEOTIDE SEQUENCE [LARGE SCALE GENOMIC DNA]</scope>
    <source>
        <strain evidence="6">KCTC 42447</strain>
    </source>
</reference>